<keyword evidence="5" id="KW-1185">Reference proteome</keyword>
<feature type="domain" description="PBP" evidence="3">
    <location>
        <begin position="280"/>
        <end position="534"/>
    </location>
</feature>
<dbReference type="Gene3D" id="3.40.190.10">
    <property type="entry name" value="Periplasmic binding protein-like II"/>
    <property type="match status" value="2"/>
</dbReference>
<dbReference type="InterPro" id="IPR050811">
    <property type="entry name" value="Phosphate_ABC_transporter"/>
</dbReference>
<feature type="transmembrane region" description="Helical" evidence="2">
    <location>
        <begin position="242"/>
        <end position="264"/>
    </location>
</feature>
<dbReference type="PANTHER" id="PTHR30570">
    <property type="entry name" value="PERIPLASMIC PHOSPHATE BINDING COMPONENT OF PHOSPHATE ABC TRANSPORTER"/>
    <property type="match status" value="1"/>
</dbReference>
<dbReference type="EMBL" id="BOMH01000002">
    <property type="protein sequence ID" value="GID62440.1"/>
    <property type="molecule type" value="Genomic_DNA"/>
</dbReference>
<sequence>MGAFSILTEVLAERAGTWSLAALFVLAGSGTLVTNYRMRRMRALSFRVRFNSPLVFGSNLAHAVASVAYKTDVPDAGATTKEPASNGGSARSFSWNWGRSARNQDTAVAEERNPGRGEVVIKEPALVVARLKNVGMTGITDKDPTLSDEDFLELDLGGRTVIDARYSEMKPPSLETTLARYPLETGGKTLTLPFWHLNRGEEYKVVVLLSNDGVASPRVQAKGRIQGGVVLTDTDTLRTRRVTYLGAALSALLAGALIASLVFIKPATSAPAVAGAPVCAQGQLTVEGSTAFAGLAAQLAQQYMATCPKAHITVRATGSIEGLNWLNDSTQLDEQRNRLAMAEGRFPGFDKLQPSTTVAVVPFSVVVNPGVKLKGISAAGLRRIFLGQVTNWKDVDPEAGDKPIRVVGRDDHSGSRRTLEKFVLDGKRQTGATSDNCDVLRESQAGPTPIVCEQTSTSDVLAKVRTRDGAIGYVSTPEAVPDTSVNQLTIDDRSAGLAGIRSGYAFWAVEYLYSYGPLIKTDKLTQAFAAYLTGAQANAVIAAQHYSPCVRDGNPEDLCVKQR</sequence>
<dbReference type="RefSeq" id="WP_203737867.1">
    <property type="nucleotide sequence ID" value="NZ_BAAAUC010000002.1"/>
</dbReference>
<keyword evidence="2" id="KW-0472">Membrane</keyword>
<organism evidence="4 5">
    <name type="scientific">Actinoplanes cyaneus</name>
    <dbReference type="NCBI Taxonomy" id="52696"/>
    <lineage>
        <taxon>Bacteria</taxon>
        <taxon>Bacillati</taxon>
        <taxon>Actinomycetota</taxon>
        <taxon>Actinomycetes</taxon>
        <taxon>Micromonosporales</taxon>
        <taxon>Micromonosporaceae</taxon>
        <taxon>Actinoplanes</taxon>
    </lineage>
</organism>
<keyword evidence="2" id="KW-1133">Transmembrane helix</keyword>
<gene>
    <name evidence="4" type="ORF">Acy02nite_03210</name>
</gene>
<name>A0A919IIC2_9ACTN</name>
<accession>A0A919IIC2</accession>
<evidence type="ECO:0000313" key="4">
    <source>
        <dbReference type="EMBL" id="GID62440.1"/>
    </source>
</evidence>
<proteinExistence type="predicted"/>
<evidence type="ECO:0000259" key="3">
    <source>
        <dbReference type="Pfam" id="PF12849"/>
    </source>
</evidence>
<dbReference type="Proteomes" id="UP000619479">
    <property type="component" value="Unassembled WGS sequence"/>
</dbReference>
<feature type="transmembrane region" description="Helical" evidence="2">
    <location>
        <begin position="15"/>
        <end position="36"/>
    </location>
</feature>
<comment type="caution">
    <text evidence="4">The sequence shown here is derived from an EMBL/GenBank/DDBJ whole genome shotgun (WGS) entry which is preliminary data.</text>
</comment>
<protein>
    <submittedName>
        <fullName evidence="4">Phosphate ABC transporter substrate-binding protein</fullName>
    </submittedName>
</protein>
<dbReference type="PANTHER" id="PTHR30570:SF1">
    <property type="entry name" value="PHOSPHATE-BINDING PROTEIN PSTS"/>
    <property type="match status" value="1"/>
</dbReference>
<evidence type="ECO:0000256" key="1">
    <source>
        <dbReference type="ARBA" id="ARBA00022729"/>
    </source>
</evidence>
<dbReference type="Pfam" id="PF12849">
    <property type="entry name" value="PBP_like_2"/>
    <property type="match status" value="1"/>
</dbReference>
<keyword evidence="1" id="KW-0732">Signal</keyword>
<reference evidence="4" key="1">
    <citation type="submission" date="2021-01" db="EMBL/GenBank/DDBJ databases">
        <title>Whole genome shotgun sequence of Actinoplanes cyaneus NBRC 14990.</title>
        <authorList>
            <person name="Komaki H."/>
            <person name="Tamura T."/>
        </authorList>
    </citation>
    <scope>NUCLEOTIDE SEQUENCE</scope>
    <source>
        <strain evidence="4">NBRC 14990</strain>
    </source>
</reference>
<dbReference type="InterPro" id="IPR024370">
    <property type="entry name" value="PBP_domain"/>
</dbReference>
<dbReference type="SUPFAM" id="SSF53850">
    <property type="entry name" value="Periplasmic binding protein-like II"/>
    <property type="match status" value="1"/>
</dbReference>
<dbReference type="AlphaFoldDB" id="A0A919IIC2"/>
<evidence type="ECO:0000313" key="5">
    <source>
        <dbReference type="Proteomes" id="UP000619479"/>
    </source>
</evidence>
<keyword evidence="2" id="KW-0812">Transmembrane</keyword>
<evidence type="ECO:0000256" key="2">
    <source>
        <dbReference type="SAM" id="Phobius"/>
    </source>
</evidence>